<dbReference type="AlphaFoldDB" id="A0A7S4FTL7"/>
<name>A0A7S4FTL7_9EUGL</name>
<protein>
    <submittedName>
        <fullName evidence="2">Uncharacterized protein</fullName>
    </submittedName>
</protein>
<feature type="compositionally biased region" description="Basic residues" evidence="1">
    <location>
        <begin position="1"/>
        <end position="10"/>
    </location>
</feature>
<proteinExistence type="predicted"/>
<sequence length="112" mass="11838">MGASSSRRRMSGCQSSSSLSSVVPRPIQVFEESAFHVALDSNAQAFIGNGSVDLKQACWVYGQGKSHDAQHAVSDNTHTHTHTLYTGAGIAQVAAVCTELQTGAVLYCIVLQ</sequence>
<dbReference type="EMBL" id="HBJA01066103">
    <property type="protein sequence ID" value="CAE0812167.1"/>
    <property type="molecule type" value="Transcribed_RNA"/>
</dbReference>
<reference evidence="2" key="1">
    <citation type="submission" date="2021-01" db="EMBL/GenBank/DDBJ databases">
        <authorList>
            <person name="Corre E."/>
            <person name="Pelletier E."/>
            <person name="Niang G."/>
            <person name="Scheremetjew M."/>
            <person name="Finn R."/>
            <person name="Kale V."/>
            <person name="Holt S."/>
            <person name="Cochrane G."/>
            <person name="Meng A."/>
            <person name="Brown T."/>
            <person name="Cohen L."/>
        </authorList>
    </citation>
    <scope>NUCLEOTIDE SEQUENCE</scope>
    <source>
        <strain evidence="2">CCMP1594</strain>
    </source>
</reference>
<accession>A0A7S4FTL7</accession>
<feature type="compositionally biased region" description="Low complexity" evidence="1">
    <location>
        <begin position="11"/>
        <end position="21"/>
    </location>
</feature>
<feature type="region of interest" description="Disordered" evidence="1">
    <location>
        <begin position="1"/>
        <end position="22"/>
    </location>
</feature>
<gene>
    <name evidence="2" type="ORF">EGYM00163_LOCUS23317</name>
</gene>
<evidence type="ECO:0000313" key="2">
    <source>
        <dbReference type="EMBL" id="CAE0812167.1"/>
    </source>
</evidence>
<evidence type="ECO:0000256" key="1">
    <source>
        <dbReference type="SAM" id="MobiDB-lite"/>
    </source>
</evidence>
<organism evidence="2">
    <name type="scientific">Eutreptiella gymnastica</name>
    <dbReference type="NCBI Taxonomy" id="73025"/>
    <lineage>
        <taxon>Eukaryota</taxon>
        <taxon>Discoba</taxon>
        <taxon>Euglenozoa</taxon>
        <taxon>Euglenida</taxon>
        <taxon>Spirocuta</taxon>
        <taxon>Euglenophyceae</taxon>
        <taxon>Eutreptiales</taxon>
        <taxon>Eutreptiaceae</taxon>
        <taxon>Eutreptiella</taxon>
    </lineage>
</organism>